<evidence type="ECO:0000313" key="2">
    <source>
        <dbReference type="Proteomes" id="UP001223802"/>
    </source>
</evidence>
<evidence type="ECO:0000313" key="1">
    <source>
        <dbReference type="EMBL" id="WMC09576.1"/>
    </source>
</evidence>
<protein>
    <recommendedName>
        <fullName evidence="3">Helix-turn-helix domain-containing protein</fullName>
    </recommendedName>
</protein>
<organism evidence="1 2">
    <name type="scientific">Oceanimonas pelagia</name>
    <dbReference type="NCBI Taxonomy" id="3028314"/>
    <lineage>
        <taxon>Bacteria</taxon>
        <taxon>Pseudomonadati</taxon>
        <taxon>Pseudomonadota</taxon>
        <taxon>Gammaproteobacteria</taxon>
        <taxon>Aeromonadales</taxon>
        <taxon>Aeromonadaceae</taxon>
        <taxon>Oceanimonas</taxon>
    </lineage>
</organism>
<dbReference type="RefSeq" id="WP_306760771.1">
    <property type="nucleotide sequence ID" value="NZ_CP118224.1"/>
</dbReference>
<gene>
    <name evidence="1" type="ORF">PU634_10650</name>
</gene>
<accession>A0AA50KM34</accession>
<dbReference type="KEGG" id="ope:PU634_10650"/>
<evidence type="ECO:0008006" key="3">
    <source>
        <dbReference type="Google" id="ProtNLM"/>
    </source>
</evidence>
<sequence length="101" mass="11638">MMPMTQPQGAGESRIQHLEKQLAFLSKEVVRLAELVDRPMANNVYLCEEVANRVGLKRQTLYRKFKRGQIPQGTIWRYTPEGRIMVNLPALEQWLSSAPQV</sequence>
<dbReference type="EMBL" id="CP118224">
    <property type="protein sequence ID" value="WMC09576.1"/>
    <property type="molecule type" value="Genomic_DNA"/>
</dbReference>
<proteinExistence type="predicted"/>
<keyword evidence="2" id="KW-1185">Reference proteome</keyword>
<dbReference type="AlphaFoldDB" id="A0AA50KM34"/>
<reference evidence="1 2" key="1">
    <citation type="submission" date="2023-02" db="EMBL/GenBank/DDBJ databases">
        <title>Complete genome sequence of a novel bacterium Oceanimonas sp. NTOU-MSR1 isolated from marine coast sediment.</title>
        <authorList>
            <person name="Yang H.-T."/>
            <person name="Chen Y.-L."/>
            <person name="Ho Y.-N."/>
        </authorList>
    </citation>
    <scope>NUCLEOTIDE SEQUENCE [LARGE SCALE GENOMIC DNA]</scope>
    <source>
        <strain evidence="1 2">NTOU-MSR1</strain>
    </source>
</reference>
<name>A0AA50KM34_9GAMM</name>
<dbReference type="Proteomes" id="UP001223802">
    <property type="component" value="Chromosome"/>
</dbReference>